<dbReference type="GeneID" id="36579686"/>
<dbReference type="InParanoid" id="A0A2J6SGK6"/>
<name>A0A2J6SGK6_9HELO</name>
<keyword evidence="2" id="KW-0830">Ubiquinone</keyword>
<dbReference type="PANTHER" id="PTHR42100:SF1">
    <property type="entry name" value="OXIDOREDUCTASE 178 KDA SUBUNIT, PUTATIVE (AFU_ORTHOLOGUE AFUA_8G04320)-RELATED"/>
    <property type="match status" value="1"/>
</dbReference>
<dbReference type="InterPro" id="IPR034444">
    <property type="entry name" value="Nuo17.8"/>
</dbReference>
<dbReference type="PANTHER" id="PTHR42100">
    <property type="entry name" value="OXIDOREDUCTASE 178 KDA SUBUNIT, PUTATIVE (AFU_ORTHOLOGUE AFUA_8G04320)-RELATED"/>
    <property type="match status" value="1"/>
</dbReference>
<dbReference type="GO" id="GO:0005739">
    <property type="term" value="C:mitochondrion"/>
    <property type="evidence" value="ECO:0007669"/>
    <property type="project" value="InterPro"/>
</dbReference>
<feature type="compositionally biased region" description="Basic and acidic residues" evidence="1">
    <location>
        <begin position="33"/>
        <end position="50"/>
    </location>
</feature>
<accession>A0A2J6SGK6</accession>
<dbReference type="EMBL" id="KZ613919">
    <property type="protein sequence ID" value="PMD49879.1"/>
    <property type="molecule type" value="Genomic_DNA"/>
</dbReference>
<evidence type="ECO:0000313" key="3">
    <source>
        <dbReference type="Proteomes" id="UP000235371"/>
    </source>
</evidence>
<dbReference type="Proteomes" id="UP000235371">
    <property type="component" value="Unassembled WGS sequence"/>
</dbReference>
<gene>
    <name evidence="2" type="ORF">K444DRAFT_285063</name>
</gene>
<dbReference type="OrthoDB" id="2120038at2759"/>
<sequence>MLALRRKAVESAGRLPTAAGRGTSRYSTAQHGKTGDKVHHFAGESTEHGHHTAGPKAESLGTAFYVVLAAVPISIGIYAASRTGADGKMTGLSKVIDSYSHYKEKWAARNNLHVAMVEQAAFDRNLFQSTAGSKHVDLKFPEIFNTGSPFNVVAGQGARNMDQLVAHYDKLNADEEAKKAEALSKEK</sequence>
<dbReference type="AlphaFoldDB" id="A0A2J6SGK6"/>
<keyword evidence="3" id="KW-1185">Reference proteome</keyword>
<dbReference type="STRING" id="1095630.A0A2J6SGK6"/>
<proteinExistence type="predicted"/>
<dbReference type="RefSeq" id="XP_024726783.1">
    <property type="nucleotide sequence ID" value="XM_024871604.1"/>
</dbReference>
<protein>
    <submittedName>
        <fullName evidence="2">NADH-ubiquinone oxidoreductase 17.8 kDa subunit</fullName>
    </submittedName>
</protein>
<evidence type="ECO:0000256" key="1">
    <source>
        <dbReference type="SAM" id="MobiDB-lite"/>
    </source>
</evidence>
<evidence type="ECO:0000313" key="2">
    <source>
        <dbReference type="EMBL" id="PMD49879.1"/>
    </source>
</evidence>
<reference evidence="2 3" key="1">
    <citation type="submission" date="2016-04" db="EMBL/GenBank/DDBJ databases">
        <title>A degradative enzymes factory behind the ericoid mycorrhizal symbiosis.</title>
        <authorList>
            <consortium name="DOE Joint Genome Institute"/>
            <person name="Martino E."/>
            <person name="Morin E."/>
            <person name="Grelet G."/>
            <person name="Kuo A."/>
            <person name="Kohler A."/>
            <person name="Daghino S."/>
            <person name="Barry K."/>
            <person name="Choi C."/>
            <person name="Cichocki N."/>
            <person name="Clum A."/>
            <person name="Copeland A."/>
            <person name="Hainaut M."/>
            <person name="Haridas S."/>
            <person name="Labutti K."/>
            <person name="Lindquist E."/>
            <person name="Lipzen A."/>
            <person name="Khouja H.-R."/>
            <person name="Murat C."/>
            <person name="Ohm R."/>
            <person name="Olson A."/>
            <person name="Spatafora J."/>
            <person name="Veneault-Fourrey C."/>
            <person name="Henrissat B."/>
            <person name="Grigoriev I."/>
            <person name="Martin F."/>
            <person name="Perotto S."/>
        </authorList>
    </citation>
    <scope>NUCLEOTIDE SEQUENCE [LARGE SCALE GENOMIC DNA]</scope>
    <source>
        <strain evidence="2 3">E</strain>
    </source>
</reference>
<feature type="region of interest" description="Disordered" evidence="1">
    <location>
        <begin position="13"/>
        <end position="55"/>
    </location>
</feature>
<organism evidence="2 3">
    <name type="scientific">Hyaloscypha bicolor E</name>
    <dbReference type="NCBI Taxonomy" id="1095630"/>
    <lineage>
        <taxon>Eukaryota</taxon>
        <taxon>Fungi</taxon>
        <taxon>Dikarya</taxon>
        <taxon>Ascomycota</taxon>
        <taxon>Pezizomycotina</taxon>
        <taxon>Leotiomycetes</taxon>
        <taxon>Helotiales</taxon>
        <taxon>Hyaloscyphaceae</taxon>
        <taxon>Hyaloscypha</taxon>
        <taxon>Hyaloscypha bicolor</taxon>
    </lineage>
</organism>